<dbReference type="GO" id="GO:0052621">
    <property type="term" value="F:diguanylate cyclase activity"/>
    <property type="evidence" value="ECO:0007669"/>
    <property type="project" value="UniProtKB-EC"/>
</dbReference>
<gene>
    <name evidence="5" type="ordered locus">Dde_0569</name>
</gene>
<dbReference type="AlphaFoldDB" id="Q315M6"/>
<evidence type="ECO:0000256" key="3">
    <source>
        <dbReference type="SAM" id="Phobius"/>
    </source>
</evidence>
<organism evidence="5 6">
    <name type="scientific">Oleidesulfovibrio alaskensis (strain ATCC BAA-1058 / DSM 17464 / G20)</name>
    <name type="common">Desulfovibrio alaskensis</name>
    <dbReference type="NCBI Taxonomy" id="207559"/>
    <lineage>
        <taxon>Bacteria</taxon>
        <taxon>Pseudomonadati</taxon>
        <taxon>Thermodesulfobacteriota</taxon>
        <taxon>Desulfovibrionia</taxon>
        <taxon>Desulfovibrionales</taxon>
        <taxon>Desulfovibrionaceae</taxon>
        <taxon>Oleidesulfovibrio</taxon>
    </lineage>
</organism>
<accession>Q315M6</accession>
<feature type="transmembrane region" description="Helical" evidence="3">
    <location>
        <begin position="82"/>
        <end position="102"/>
    </location>
</feature>
<dbReference type="FunFam" id="3.30.70.270:FF:000001">
    <property type="entry name" value="Diguanylate cyclase domain protein"/>
    <property type="match status" value="1"/>
</dbReference>
<dbReference type="NCBIfam" id="TIGR00254">
    <property type="entry name" value="GGDEF"/>
    <property type="match status" value="1"/>
</dbReference>
<evidence type="ECO:0000259" key="4">
    <source>
        <dbReference type="PROSITE" id="PS50887"/>
    </source>
</evidence>
<feature type="transmembrane region" description="Helical" evidence="3">
    <location>
        <begin position="158"/>
        <end position="178"/>
    </location>
</feature>
<keyword evidence="3" id="KW-0812">Transmembrane</keyword>
<feature type="domain" description="GGDEF" evidence="4">
    <location>
        <begin position="231"/>
        <end position="363"/>
    </location>
</feature>
<comment type="catalytic activity">
    <reaction evidence="2">
        <text>2 GTP = 3',3'-c-di-GMP + 2 diphosphate</text>
        <dbReference type="Rhea" id="RHEA:24898"/>
        <dbReference type="ChEBI" id="CHEBI:33019"/>
        <dbReference type="ChEBI" id="CHEBI:37565"/>
        <dbReference type="ChEBI" id="CHEBI:58805"/>
        <dbReference type="EC" id="2.7.7.65"/>
    </reaction>
</comment>
<dbReference type="Pfam" id="PF00990">
    <property type="entry name" value="GGDEF"/>
    <property type="match status" value="1"/>
</dbReference>
<reference evidence="5 6" key="1">
    <citation type="journal article" date="2011" name="J. Bacteriol.">
        <title>Complete genome sequence and updated annotation of Desulfovibrio alaskensis G20.</title>
        <authorList>
            <person name="Hauser L.J."/>
            <person name="Land M.L."/>
            <person name="Brown S.D."/>
            <person name="Larimer F."/>
            <person name="Keller K.L."/>
            <person name="Rapp-Giles B.J."/>
            <person name="Price M.N."/>
            <person name="Lin M."/>
            <person name="Bruce D.C."/>
            <person name="Detter J.C."/>
            <person name="Tapia R."/>
            <person name="Han C.S."/>
            <person name="Goodwin L.A."/>
            <person name="Cheng J.F."/>
            <person name="Pitluck S."/>
            <person name="Copeland A."/>
            <person name="Lucas S."/>
            <person name="Nolan M."/>
            <person name="Lapidus A.L."/>
            <person name="Palumbo A.V."/>
            <person name="Wall J.D."/>
        </authorList>
    </citation>
    <scope>NUCLEOTIDE SEQUENCE [LARGE SCALE GENOMIC DNA]</scope>
    <source>
        <strain evidence="6">ATCC BAA 1058 / DSM 17464 / G20</strain>
    </source>
</reference>
<dbReference type="InterPro" id="IPR043128">
    <property type="entry name" value="Rev_trsase/Diguanyl_cyclase"/>
</dbReference>
<proteinExistence type="predicted"/>
<evidence type="ECO:0000313" key="5">
    <source>
        <dbReference type="EMBL" id="ABB37370.2"/>
    </source>
</evidence>
<dbReference type="InterPro" id="IPR029787">
    <property type="entry name" value="Nucleotide_cyclase"/>
</dbReference>
<dbReference type="PANTHER" id="PTHR45138">
    <property type="entry name" value="REGULATORY COMPONENTS OF SENSORY TRANSDUCTION SYSTEM"/>
    <property type="match status" value="1"/>
</dbReference>
<dbReference type="STRING" id="207559.Dde_0569"/>
<dbReference type="SUPFAM" id="SSF55073">
    <property type="entry name" value="Nucleotide cyclase"/>
    <property type="match status" value="1"/>
</dbReference>
<dbReference type="Proteomes" id="UP000002710">
    <property type="component" value="Chromosome"/>
</dbReference>
<dbReference type="PROSITE" id="PS50887">
    <property type="entry name" value="GGDEF"/>
    <property type="match status" value="1"/>
</dbReference>
<keyword evidence="3" id="KW-0472">Membrane</keyword>
<dbReference type="InterPro" id="IPR000160">
    <property type="entry name" value="GGDEF_dom"/>
</dbReference>
<dbReference type="EC" id="2.7.7.65" evidence="1"/>
<feature type="transmembrane region" description="Helical" evidence="3">
    <location>
        <begin position="30"/>
        <end position="49"/>
    </location>
</feature>
<dbReference type="SMART" id="SM00267">
    <property type="entry name" value="GGDEF"/>
    <property type="match status" value="1"/>
</dbReference>
<feature type="transmembrane region" description="Helical" evidence="3">
    <location>
        <begin position="55"/>
        <end position="75"/>
    </location>
</feature>
<evidence type="ECO:0000256" key="2">
    <source>
        <dbReference type="ARBA" id="ARBA00034247"/>
    </source>
</evidence>
<dbReference type="InterPro" id="IPR050469">
    <property type="entry name" value="Diguanylate_Cyclase"/>
</dbReference>
<keyword evidence="3" id="KW-1133">Transmembrane helix</keyword>
<evidence type="ECO:0000256" key="1">
    <source>
        <dbReference type="ARBA" id="ARBA00012528"/>
    </source>
</evidence>
<dbReference type="EMBL" id="CP000112">
    <property type="protein sequence ID" value="ABB37370.2"/>
    <property type="molecule type" value="Genomic_DNA"/>
</dbReference>
<sequence>MKQHLRIKLHQTLHSGTEKDSDPELVRRTYMLNGFLLLSAFICALMAVLKHTESFTVLKGILWCSAGAYCVLYFFLRTSGMLKVASDFALALTVTLGVLLIWRLNDQIAYILWLFALPPAAFFTFGTKRAAVALGLLLIALLLSPFVSPAAMPPETFSLSYFVRVIAAFFTLSLFSALGEYSRAHTQRTLVALTREMEQCACTDPLTGLLNRRGIYDRLNEERARATRSGSTFSVILCDVDHFKNVNDCFGHQCGDHVLHQLAEHFRRSVRGQDVVCRWGGEEFLFILPETDEQGALNLAEKLRSTVEQTPVNYHGMPIDITLSLGVQECTLTESTEFHIRVADQKLYIAKEHGRNKVVSGNIEELMPQELIA</sequence>
<dbReference type="KEGG" id="dde:Dde_0569"/>
<dbReference type="CDD" id="cd01949">
    <property type="entry name" value="GGDEF"/>
    <property type="match status" value="1"/>
</dbReference>
<keyword evidence="6" id="KW-1185">Reference proteome</keyword>
<feature type="transmembrane region" description="Helical" evidence="3">
    <location>
        <begin position="108"/>
        <end position="125"/>
    </location>
</feature>
<dbReference type="PANTHER" id="PTHR45138:SF9">
    <property type="entry name" value="DIGUANYLATE CYCLASE DGCM-RELATED"/>
    <property type="match status" value="1"/>
</dbReference>
<protein>
    <recommendedName>
        <fullName evidence="1">diguanylate cyclase</fullName>
        <ecNumber evidence="1">2.7.7.65</ecNumber>
    </recommendedName>
</protein>
<feature type="transmembrane region" description="Helical" evidence="3">
    <location>
        <begin position="132"/>
        <end position="152"/>
    </location>
</feature>
<dbReference type="Gene3D" id="3.30.70.270">
    <property type="match status" value="1"/>
</dbReference>
<dbReference type="eggNOG" id="COG3706">
    <property type="taxonomic scope" value="Bacteria"/>
</dbReference>
<dbReference type="HOGENOM" id="CLU_000445_11_1_7"/>
<name>Q315M6_OLEA2</name>
<evidence type="ECO:0000313" key="6">
    <source>
        <dbReference type="Proteomes" id="UP000002710"/>
    </source>
</evidence>